<dbReference type="Proteomes" id="UP001597468">
    <property type="component" value="Unassembled WGS sequence"/>
</dbReference>
<dbReference type="EMBL" id="JBHULT010000012">
    <property type="protein sequence ID" value="MFD2518997.1"/>
    <property type="molecule type" value="Genomic_DNA"/>
</dbReference>
<evidence type="ECO:0008006" key="4">
    <source>
        <dbReference type="Google" id="ProtNLM"/>
    </source>
</evidence>
<accession>A0ABW5J1I9</accession>
<name>A0ABW5J1I9_9FLAO</name>
<keyword evidence="1" id="KW-0732">Signal</keyword>
<sequence>MKKIIFFIAVAMGMLTVASAQTDIKIGIHAGIPVGDIEDGANFKMGADFTYFWSVMDIIKAGPMVGYSHYFTEDLDGTEPDDLNFLPLGASGRVTLGGGVFLGADLGYAIGLNDGNDGGFFYRPKLGFGFLGIGIVGSYEGINVDGVNVASVNVGVEFGF</sequence>
<proteinExistence type="predicted"/>
<comment type="caution">
    <text evidence="2">The sequence shown here is derived from an EMBL/GenBank/DDBJ whole genome shotgun (WGS) entry which is preliminary data.</text>
</comment>
<evidence type="ECO:0000256" key="1">
    <source>
        <dbReference type="SAM" id="SignalP"/>
    </source>
</evidence>
<protein>
    <recommendedName>
        <fullName evidence="4">Outer membrane protein beta-barrel domain-containing protein</fullName>
    </recommendedName>
</protein>
<dbReference type="RefSeq" id="WP_380754289.1">
    <property type="nucleotide sequence ID" value="NZ_JBHULT010000012.1"/>
</dbReference>
<reference evidence="3" key="1">
    <citation type="journal article" date="2019" name="Int. J. Syst. Evol. Microbiol.">
        <title>The Global Catalogue of Microorganisms (GCM) 10K type strain sequencing project: providing services to taxonomists for standard genome sequencing and annotation.</title>
        <authorList>
            <consortium name="The Broad Institute Genomics Platform"/>
            <consortium name="The Broad Institute Genome Sequencing Center for Infectious Disease"/>
            <person name="Wu L."/>
            <person name="Ma J."/>
        </authorList>
    </citation>
    <scope>NUCLEOTIDE SEQUENCE [LARGE SCALE GENOMIC DNA]</scope>
    <source>
        <strain evidence="3">KCTC 42585</strain>
    </source>
</reference>
<organism evidence="2 3">
    <name type="scientific">Salinimicrobium flavum</name>
    <dbReference type="NCBI Taxonomy" id="1737065"/>
    <lineage>
        <taxon>Bacteria</taxon>
        <taxon>Pseudomonadati</taxon>
        <taxon>Bacteroidota</taxon>
        <taxon>Flavobacteriia</taxon>
        <taxon>Flavobacteriales</taxon>
        <taxon>Flavobacteriaceae</taxon>
        <taxon>Salinimicrobium</taxon>
    </lineage>
</organism>
<evidence type="ECO:0000313" key="3">
    <source>
        <dbReference type="Proteomes" id="UP001597468"/>
    </source>
</evidence>
<evidence type="ECO:0000313" key="2">
    <source>
        <dbReference type="EMBL" id="MFD2518997.1"/>
    </source>
</evidence>
<feature type="signal peptide" evidence="1">
    <location>
        <begin position="1"/>
        <end position="20"/>
    </location>
</feature>
<feature type="chain" id="PRO_5045930011" description="Outer membrane protein beta-barrel domain-containing protein" evidence="1">
    <location>
        <begin position="21"/>
        <end position="160"/>
    </location>
</feature>
<gene>
    <name evidence="2" type="ORF">ACFSTG_13900</name>
</gene>
<keyword evidence="3" id="KW-1185">Reference proteome</keyword>